<dbReference type="EMBL" id="PEZX01000032">
    <property type="protein sequence ID" value="PIS06843.1"/>
    <property type="molecule type" value="Genomic_DNA"/>
</dbReference>
<dbReference type="PANTHER" id="PTHR12526:SF595">
    <property type="entry name" value="BLL5217 PROTEIN"/>
    <property type="match status" value="1"/>
</dbReference>
<reference evidence="4" key="1">
    <citation type="submission" date="2017-09" db="EMBL/GenBank/DDBJ databases">
        <title>Depth-based differentiation of microbial function through sediment-hosted aquifers and enrichment of novel symbionts in the deep terrestrial subsurface.</title>
        <authorList>
            <person name="Probst A.J."/>
            <person name="Ladd B."/>
            <person name="Jarett J.K."/>
            <person name="Geller-Mcgrath D.E."/>
            <person name="Sieber C.M.K."/>
            <person name="Emerson J.B."/>
            <person name="Anantharaman K."/>
            <person name="Thomas B.C."/>
            <person name="Malmstrom R."/>
            <person name="Stieglmeier M."/>
            <person name="Klingl A."/>
            <person name="Woyke T."/>
            <person name="Ryan C.M."/>
            <person name="Banfield J.F."/>
        </authorList>
    </citation>
    <scope>NUCLEOTIDE SEQUENCE [LARGE SCALE GENOMIC DNA]</scope>
</reference>
<dbReference type="Pfam" id="PF13439">
    <property type="entry name" value="Glyco_transf_4"/>
    <property type="match status" value="1"/>
</dbReference>
<dbReference type="Gene3D" id="3.40.50.2000">
    <property type="entry name" value="Glycogen Phosphorylase B"/>
    <property type="match status" value="2"/>
</dbReference>
<dbReference type="Proteomes" id="UP000231162">
    <property type="component" value="Unassembled WGS sequence"/>
</dbReference>
<dbReference type="AlphaFoldDB" id="A0A2M6R8I5"/>
<evidence type="ECO:0000313" key="3">
    <source>
        <dbReference type="EMBL" id="PIS06843.1"/>
    </source>
</evidence>
<sequence length="376" mass="42412">MKNITMNYSKKNNVNLKPHKKIRIAIISSPWYSVPPSGYGGIERMIDNIAVGLKNRGYDITLFCANGSSSKVRRVFTHKTPLAQKKVPFTDLSGEMSTVQLALEYLDTHQFDIVLSFLSNDYIILPSIDKFNCPVIISARNVLDTRDYRIYSKNRKLYKLFGLSSAHTKQIKNISFDGFVYNGLNTNKYTYSKVGGNYMAFLGNFMPSKGIMTAISISESLQLPLEIGAKRSVSDFYNFKVKHLIHGIIRDRGELGDSQKIKLLQNARILLFPISRPEPFGSVMIESMACGTPVIAYDEGSVSEIIKDGETGYIIPPGDEKAFLLAVKKIYNMTTAQYNKMRSACRRRVEEYFSISTMIDGYEKIIRSSVDPDSKN</sequence>
<proteinExistence type="predicted"/>
<dbReference type="InterPro" id="IPR028098">
    <property type="entry name" value="Glyco_trans_4-like_N"/>
</dbReference>
<gene>
    <name evidence="3" type="ORF">COT79_02430</name>
</gene>
<name>A0A2M6R8I5_9BACT</name>
<evidence type="ECO:0000313" key="4">
    <source>
        <dbReference type="Proteomes" id="UP000231162"/>
    </source>
</evidence>
<comment type="caution">
    <text evidence="3">The sequence shown here is derived from an EMBL/GenBank/DDBJ whole genome shotgun (WGS) entry which is preliminary data.</text>
</comment>
<dbReference type="PANTHER" id="PTHR12526">
    <property type="entry name" value="GLYCOSYLTRANSFERASE"/>
    <property type="match status" value="1"/>
</dbReference>
<dbReference type="InterPro" id="IPR001296">
    <property type="entry name" value="Glyco_trans_1"/>
</dbReference>
<feature type="domain" description="Glycosyl transferase family 1" evidence="1">
    <location>
        <begin position="253"/>
        <end position="344"/>
    </location>
</feature>
<dbReference type="Pfam" id="PF00534">
    <property type="entry name" value="Glycos_transf_1"/>
    <property type="match status" value="1"/>
</dbReference>
<organism evidence="3 4">
    <name type="scientific">Candidatus Berkelbacteria bacterium CG10_big_fil_rev_8_21_14_0_10_43_14</name>
    <dbReference type="NCBI Taxonomy" id="1974515"/>
    <lineage>
        <taxon>Bacteria</taxon>
        <taxon>Candidatus Berkelbacteria</taxon>
    </lineage>
</organism>
<feature type="domain" description="Glycosyltransferase subfamily 4-like N-terminal" evidence="2">
    <location>
        <begin position="39"/>
        <end position="154"/>
    </location>
</feature>
<dbReference type="SUPFAM" id="SSF53756">
    <property type="entry name" value="UDP-Glycosyltransferase/glycogen phosphorylase"/>
    <property type="match status" value="1"/>
</dbReference>
<evidence type="ECO:0000259" key="1">
    <source>
        <dbReference type="Pfam" id="PF00534"/>
    </source>
</evidence>
<protein>
    <submittedName>
        <fullName evidence="3">Uncharacterized protein</fullName>
    </submittedName>
</protein>
<evidence type="ECO:0000259" key="2">
    <source>
        <dbReference type="Pfam" id="PF13439"/>
    </source>
</evidence>
<dbReference type="GO" id="GO:0016757">
    <property type="term" value="F:glycosyltransferase activity"/>
    <property type="evidence" value="ECO:0007669"/>
    <property type="project" value="InterPro"/>
</dbReference>
<accession>A0A2M6R8I5</accession>